<evidence type="ECO:0000256" key="1">
    <source>
        <dbReference type="SAM" id="Phobius"/>
    </source>
</evidence>
<dbReference type="EMBL" id="JASJQH010007845">
    <property type="protein sequence ID" value="KAK9701113.1"/>
    <property type="molecule type" value="Genomic_DNA"/>
</dbReference>
<evidence type="ECO:0000313" key="2">
    <source>
        <dbReference type="EMBL" id="KAK9701113.1"/>
    </source>
</evidence>
<keyword evidence="3" id="KW-1185">Reference proteome</keyword>
<proteinExistence type="predicted"/>
<reference evidence="2 3" key="1">
    <citation type="submission" date="2023-04" db="EMBL/GenBank/DDBJ databases">
        <title>Genome of Basidiobolus ranarum AG-B5.</title>
        <authorList>
            <person name="Stajich J.E."/>
            <person name="Carter-House D."/>
            <person name="Gryganskyi A."/>
        </authorList>
    </citation>
    <scope>NUCLEOTIDE SEQUENCE [LARGE SCALE GENOMIC DNA]</scope>
    <source>
        <strain evidence="2 3">AG-B5</strain>
    </source>
</reference>
<organism evidence="2 3">
    <name type="scientific">Basidiobolus ranarum</name>
    <dbReference type="NCBI Taxonomy" id="34480"/>
    <lineage>
        <taxon>Eukaryota</taxon>
        <taxon>Fungi</taxon>
        <taxon>Fungi incertae sedis</taxon>
        <taxon>Zoopagomycota</taxon>
        <taxon>Entomophthoromycotina</taxon>
        <taxon>Basidiobolomycetes</taxon>
        <taxon>Basidiobolales</taxon>
        <taxon>Basidiobolaceae</taxon>
        <taxon>Basidiobolus</taxon>
    </lineage>
</organism>
<comment type="caution">
    <text evidence="2">The sequence shown here is derived from an EMBL/GenBank/DDBJ whole genome shotgun (WGS) entry which is preliminary data.</text>
</comment>
<keyword evidence="1" id="KW-0812">Transmembrane</keyword>
<evidence type="ECO:0008006" key="4">
    <source>
        <dbReference type="Google" id="ProtNLM"/>
    </source>
</evidence>
<gene>
    <name evidence="2" type="ORF">K7432_011871</name>
</gene>
<keyword evidence="1" id="KW-1133">Transmembrane helix</keyword>
<name>A0ABR2VTN9_9FUNG</name>
<dbReference type="Gene3D" id="3.40.50.11350">
    <property type="match status" value="1"/>
</dbReference>
<dbReference type="PANTHER" id="PTHR13132">
    <property type="entry name" value="ALPHA- 1,6 -FUCOSYLTRANSFERASE"/>
    <property type="match status" value="1"/>
</dbReference>
<keyword evidence="1" id="KW-0472">Membrane</keyword>
<dbReference type="PANTHER" id="PTHR13132:SF29">
    <property type="entry name" value="ALPHA-(1,6)-FUCOSYLTRANSFERASE"/>
    <property type="match status" value="1"/>
</dbReference>
<accession>A0ABR2VTN9</accession>
<protein>
    <recommendedName>
        <fullName evidence="4">O-fucosyltransferase family protein</fullName>
    </recommendedName>
</protein>
<evidence type="ECO:0000313" key="3">
    <source>
        <dbReference type="Proteomes" id="UP001479436"/>
    </source>
</evidence>
<dbReference type="Proteomes" id="UP001479436">
    <property type="component" value="Unassembled WGS sequence"/>
</dbReference>
<feature type="transmembrane region" description="Helical" evidence="1">
    <location>
        <begin position="48"/>
        <end position="66"/>
    </location>
</feature>
<sequence length="417" mass="48775">MQLMIKPTISCWKERLENKLFPIQWSSLESQDKQLVESRRYPRLKPKVFFCCFLGILVCILGWFYFSRTPENPEYQVQKSWFTSEEVQQFRKSYPPLEYSLETRSLTYMLHGCVSGFGSFVNNAFNLFLIALDNKMSFHLQSLDWCYISWSTFFEDWTSNSATPINLDRYNVTAQRWHPAEGTFAAINSTSFKGHLFVEHWGENFNEFYYHQVEKIEGPVFERKQLVAQALWEPKPLITDLTKGVRRHYVEEANKVMISMHIRRGDKLANEMQDLSVSLYSDKVIDLSTNKYPGRNIALFVFSDDDKSVTELRGLLADYFNIEIFLLSDAISHTPSLAKNWKPLTQRQGYDQGDFSRANEEYRFRQTAELITDITLAATADEFICTYSSNIGRLVTLLRTKPLTTVHSLDIEEWRNN</sequence>